<protein>
    <submittedName>
        <fullName evidence="1">Uncharacterized protein</fullName>
    </submittedName>
</protein>
<dbReference type="AlphaFoldDB" id="A0A7G2D7W8"/>
<organism evidence="1 2">
    <name type="scientific">Thermococcus camini</name>
    <dbReference type="NCBI Taxonomy" id="2016373"/>
    <lineage>
        <taxon>Archaea</taxon>
        <taxon>Methanobacteriati</taxon>
        <taxon>Methanobacteriota</taxon>
        <taxon>Thermococci</taxon>
        <taxon>Thermococcales</taxon>
        <taxon>Thermococcaceae</taxon>
        <taxon>Thermococcus</taxon>
    </lineage>
</organism>
<reference evidence="1 2" key="1">
    <citation type="submission" date="2020-09" db="EMBL/GenBank/DDBJ databases">
        <authorList>
            <person name="Courtine D."/>
        </authorList>
    </citation>
    <scope>NUCLEOTIDE SEQUENCE [LARGE SCALE GENOMIC DNA]</scope>
    <source>
        <strain evidence="1 2">IRI35c</strain>
    </source>
</reference>
<keyword evidence="2" id="KW-1185">Reference proteome</keyword>
<gene>
    <name evidence="1" type="ORF">TIRI35C_1117</name>
</gene>
<proteinExistence type="predicted"/>
<sequence length="172" mass="19701">MYAVKKSRAGYIFDLPRERIAFLFKDDGTYIMYHDERVLCYSLEPLPVTIEEVENFERTSELPALIREIKSGRFPESCVVKELPPVDEDLMPFNPDRKCVVAFTGFQDTVIDYMECGGKTFAVARLVDDPSNACRFVGKGNYKVAAVNLRKGKNCLGREEFLSRLRECTESF</sequence>
<dbReference type="EMBL" id="LR881183">
    <property type="protein sequence ID" value="CAD5244271.1"/>
    <property type="molecule type" value="Genomic_DNA"/>
</dbReference>
<accession>A0A7G2D7W8</accession>
<dbReference type="Proteomes" id="UP000516304">
    <property type="component" value="Chromosome TIRI35C"/>
</dbReference>
<name>A0A7G2D7W8_9EURY</name>
<dbReference type="KEGG" id="tcq:TIRI35C_1117"/>
<evidence type="ECO:0000313" key="1">
    <source>
        <dbReference type="EMBL" id="CAD5244271.1"/>
    </source>
</evidence>
<dbReference type="RefSeq" id="WP_188202072.1">
    <property type="nucleotide sequence ID" value="NZ_LR881183.1"/>
</dbReference>
<evidence type="ECO:0000313" key="2">
    <source>
        <dbReference type="Proteomes" id="UP000516304"/>
    </source>
</evidence>
<dbReference type="GeneID" id="58918859"/>